<dbReference type="EMBL" id="GBRH01177055">
    <property type="protein sequence ID" value="JAE20841.1"/>
    <property type="molecule type" value="Transcribed_RNA"/>
</dbReference>
<protein>
    <submittedName>
        <fullName evidence="1">Uncharacterized protein</fullName>
    </submittedName>
</protein>
<name>A0A0A9RQP4_ARUDO</name>
<sequence>MVYSWHPWKCLCWISIWFSSTHNGHIRCSWRRQRKSICSLFCGWNMEYYH</sequence>
<accession>A0A0A9RQP4</accession>
<proteinExistence type="predicted"/>
<dbReference type="AlphaFoldDB" id="A0A0A9RQP4"/>
<organism evidence="1">
    <name type="scientific">Arundo donax</name>
    <name type="common">Giant reed</name>
    <name type="synonym">Donax arundinaceus</name>
    <dbReference type="NCBI Taxonomy" id="35708"/>
    <lineage>
        <taxon>Eukaryota</taxon>
        <taxon>Viridiplantae</taxon>
        <taxon>Streptophyta</taxon>
        <taxon>Embryophyta</taxon>
        <taxon>Tracheophyta</taxon>
        <taxon>Spermatophyta</taxon>
        <taxon>Magnoliopsida</taxon>
        <taxon>Liliopsida</taxon>
        <taxon>Poales</taxon>
        <taxon>Poaceae</taxon>
        <taxon>PACMAD clade</taxon>
        <taxon>Arundinoideae</taxon>
        <taxon>Arundineae</taxon>
        <taxon>Arundo</taxon>
    </lineage>
</organism>
<evidence type="ECO:0000313" key="1">
    <source>
        <dbReference type="EMBL" id="JAE20841.1"/>
    </source>
</evidence>
<reference evidence="1" key="1">
    <citation type="submission" date="2014-09" db="EMBL/GenBank/DDBJ databases">
        <authorList>
            <person name="Magalhaes I.L.F."/>
            <person name="Oliveira U."/>
            <person name="Santos F.R."/>
            <person name="Vidigal T.H.D.A."/>
            <person name="Brescovit A.D."/>
            <person name="Santos A.J."/>
        </authorList>
    </citation>
    <scope>NUCLEOTIDE SEQUENCE</scope>
    <source>
        <tissue evidence="1">Shoot tissue taken approximately 20 cm above the soil surface</tissue>
    </source>
</reference>
<reference evidence="1" key="2">
    <citation type="journal article" date="2015" name="Data Brief">
        <title>Shoot transcriptome of the giant reed, Arundo donax.</title>
        <authorList>
            <person name="Barrero R.A."/>
            <person name="Guerrero F.D."/>
            <person name="Moolhuijzen P."/>
            <person name="Goolsby J.A."/>
            <person name="Tidwell J."/>
            <person name="Bellgard S.E."/>
            <person name="Bellgard M.I."/>
        </authorList>
    </citation>
    <scope>NUCLEOTIDE SEQUENCE</scope>
    <source>
        <tissue evidence="1">Shoot tissue taken approximately 20 cm above the soil surface</tissue>
    </source>
</reference>